<accession>A0A0C3PNK2</accession>
<dbReference type="InterPro" id="IPR011333">
    <property type="entry name" value="SKP1/BTB/POZ_sf"/>
</dbReference>
<dbReference type="Proteomes" id="UP000053257">
    <property type="component" value="Unassembled WGS sequence"/>
</dbReference>
<feature type="region of interest" description="Disordered" evidence="1">
    <location>
        <begin position="266"/>
        <end position="313"/>
    </location>
</feature>
<dbReference type="HOGENOM" id="CLU_486710_0_0_1"/>
<reference evidence="2 3" key="1">
    <citation type="journal article" date="2014" name="PLoS Genet.">
        <title>Analysis of the Phlebiopsis gigantea genome, transcriptome and secretome provides insight into its pioneer colonization strategies of wood.</title>
        <authorList>
            <person name="Hori C."/>
            <person name="Ishida T."/>
            <person name="Igarashi K."/>
            <person name="Samejima M."/>
            <person name="Suzuki H."/>
            <person name="Master E."/>
            <person name="Ferreira P."/>
            <person name="Ruiz-Duenas F.J."/>
            <person name="Held B."/>
            <person name="Canessa P."/>
            <person name="Larrondo L.F."/>
            <person name="Schmoll M."/>
            <person name="Druzhinina I.S."/>
            <person name="Kubicek C.P."/>
            <person name="Gaskell J.A."/>
            <person name="Kersten P."/>
            <person name="St John F."/>
            <person name="Glasner J."/>
            <person name="Sabat G."/>
            <person name="Splinter BonDurant S."/>
            <person name="Syed K."/>
            <person name="Yadav J."/>
            <person name="Mgbeahuruike A.C."/>
            <person name="Kovalchuk A."/>
            <person name="Asiegbu F.O."/>
            <person name="Lackner G."/>
            <person name="Hoffmeister D."/>
            <person name="Rencoret J."/>
            <person name="Gutierrez A."/>
            <person name="Sun H."/>
            <person name="Lindquist E."/>
            <person name="Barry K."/>
            <person name="Riley R."/>
            <person name="Grigoriev I.V."/>
            <person name="Henrissat B."/>
            <person name="Kues U."/>
            <person name="Berka R.M."/>
            <person name="Martinez A.T."/>
            <person name="Covert S.F."/>
            <person name="Blanchette R.A."/>
            <person name="Cullen D."/>
        </authorList>
    </citation>
    <scope>NUCLEOTIDE SEQUENCE [LARGE SCALE GENOMIC DNA]</scope>
    <source>
        <strain evidence="2 3">11061_1 CR5-6</strain>
    </source>
</reference>
<keyword evidence="3" id="KW-1185">Reference proteome</keyword>
<feature type="region of interest" description="Disordered" evidence="1">
    <location>
        <begin position="1"/>
        <end position="44"/>
    </location>
</feature>
<feature type="region of interest" description="Disordered" evidence="1">
    <location>
        <begin position="61"/>
        <end position="124"/>
    </location>
</feature>
<feature type="compositionally biased region" description="Polar residues" evidence="1">
    <location>
        <begin position="96"/>
        <end position="106"/>
    </location>
</feature>
<dbReference type="EMBL" id="KN840480">
    <property type="protein sequence ID" value="KIP08393.1"/>
    <property type="molecule type" value="Genomic_DNA"/>
</dbReference>
<evidence type="ECO:0000313" key="2">
    <source>
        <dbReference type="EMBL" id="KIP08393.1"/>
    </source>
</evidence>
<feature type="compositionally biased region" description="Low complexity" evidence="1">
    <location>
        <begin position="293"/>
        <end position="303"/>
    </location>
</feature>
<dbReference type="OrthoDB" id="6359816at2759"/>
<protein>
    <recommendedName>
        <fullName evidence="4">BTB domain-containing protein</fullName>
    </recommendedName>
</protein>
<evidence type="ECO:0000313" key="3">
    <source>
        <dbReference type="Proteomes" id="UP000053257"/>
    </source>
</evidence>
<name>A0A0C3PNK2_PHLG1</name>
<dbReference type="STRING" id="745531.A0A0C3PNK2"/>
<dbReference type="AlphaFoldDB" id="A0A0C3PNK2"/>
<feature type="compositionally biased region" description="Basic residues" evidence="1">
    <location>
        <begin position="65"/>
        <end position="75"/>
    </location>
</feature>
<feature type="compositionally biased region" description="Pro residues" evidence="1">
    <location>
        <begin position="278"/>
        <end position="292"/>
    </location>
</feature>
<sequence length="559" mass="61356">MYAEGEYYPDRQEPKRQALQPYANPRIAVGSPSEDRPITPGAVSDELSFAKWRTAEATGAASKAAAKKANKKKNSALRESIYSGADSPGSAFAETVNKNTGFSPLNPTRPLQDAFHSTLSPPPGPKPVLMVHTPSPSPPPPRREFLLDPARATEGLPVSSKPSTPSPLAETPIRPAFSAVRPQLFQKALLDSIRGVPFDDTDIHLCSARSKGGIVHRPLPVHARHDFLCAASTVFAEELYHRCGIDPSAAPERRSSRIEYGYDCDSDLEDCEDDRPPKPQAAPPKAQPPATSPRPLRSRSSTSVDSQATPKSAALSATDIDVVSLDDFNSLSLSSDDNSDSSKGKDAQRRPSLNVETNVSVLSWRDDHMKDTAIPIKRVERQPEEIKLPSSPEETILVKYEDGARKSTTLFIPGSAYRTWQALLLYLYNDSLEFAPLRSQRDVARPDARAVAASPKSMYRLAAKLGLEQLKDKSFSALREVLSKENIVEELFSDFTWRYPEVLQMETEVFHRYASEVSVQTALSEKFQEIAYGQLPHSSMVLSSLFKKFVGAPGGAARK</sequence>
<evidence type="ECO:0008006" key="4">
    <source>
        <dbReference type="Google" id="ProtNLM"/>
    </source>
</evidence>
<feature type="region of interest" description="Disordered" evidence="1">
    <location>
        <begin position="332"/>
        <end position="354"/>
    </location>
</feature>
<evidence type="ECO:0000256" key="1">
    <source>
        <dbReference type="SAM" id="MobiDB-lite"/>
    </source>
</evidence>
<dbReference type="Gene3D" id="3.30.710.10">
    <property type="entry name" value="Potassium Channel Kv1.1, Chain A"/>
    <property type="match status" value="1"/>
</dbReference>
<gene>
    <name evidence="2" type="ORF">PHLGIDRAFT_117263</name>
</gene>
<organism evidence="2 3">
    <name type="scientific">Phlebiopsis gigantea (strain 11061_1 CR5-6)</name>
    <name type="common">White-rot fungus</name>
    <name type="synonym">Peniophora gigantea</name>
    <dbReference type="NCBI Taxonomy" id="745531"/>
    <lineage>
        <taxon>Eukaryota</taxon>
        <taxon>Fungi</taxon>
        <taxon>Dikarya</taxon>
        <taxon>Basidiomycota</taxon>
        <taxon>Agaricomycotina</taxon>
        <taxon>Agaricomycetes</taxon>
        <taxon>Polyporales</taxon>
        <taxon>Phanerochaetaceae</taxon>
        <taxon>Phlebiopsis</taxon>
    </lineage>
</organism>
<feature type="compositionally biased region" description="Basic and acidic residues" evidence="1">
    <location>
        <begin position="340"/>
        <end position="349"/>
    </location>
</feature>
<proteinExistence type="predicted"/>